<feature type="transmembrane region" description="Helical" evidence="1">
    <location>
        <begin position="152"/>
        <end position="172"/>
    </location>
</feature>
<dbReference type="Pfam" id="PF13795">
    <property type="entry name" value="HupE_UreJ_2"/>
    <property type="match status" value="1"/>
</dbReference>
<comment type="caution">
    <text evidence="2">The sequence shown here is derived from an EMBL/GenBank/DDBJ whole genome shotgun (WGS) entry which is preliminary data.</text>
</comment>
<keyword evidence="3" id="KW-1185">Reference proteome</keyword>
<feature type="transmembrane region" description="Helical" evidence="1">
    <location>
        <begin position="179"/>
        <end position="196"/>
    </location>
</feature>
<evidence type="ECO:0000256" key="1">
    <source>
        <dbReference type="SAM" id="Phobius"/>
    </source>
</evidence>
<feature type="transmembrane region" description="Helical" evidence="1">
    <location>
        <begin position="72"/>
        <end position="90"/>
    </location>
</feature>
<dbReference type="OrthoDB" id="9808870at2"/>
<accession>A0A098SD60</accession>
<dbReference type="RefSeq" id="WP_044216128.1">
    <property type="nucleotide sequence ID" value="NZ_JBKAGJ010000005.1"/>
</dbReference>
<name>A0A098SD60_9BACT</name>
<keyword evidence="1" id="KW-0812">Transmembrane</keyword>
<sequence length="203" mass="22264">MQSVFQTYLQLGFSHISDLEGYDHILFIVALCAIYQLREWKSVALLATAFTIGHSITLALAVLGIIPVNAAWIEFLIPVTIALTAIYNVVAHRKAGSNRVWDRTMKVNYGFAALFGLIHGMGFSNFLRSSLMPGQEDQLVTQLLAFNIGVELGQLAIVAVVLMLSAVALQLMRVRQREWNLFISGGAFGLALVMALERVGAVL</sequence>
<dbReference type="EMBL" id="JPOS01000004">
    <property type="protein sequence ID" value="KGE89588.1"/>
    <property type="molecule type" value="Genomic_DNA"/>
</dbReference>
<dbReference type="AlphaFoldDB" id="A0A098SD60"/>
<feature type="transmembrane region" description="Helical" evidence="1">
    <location>
        <begin position="44"/>
        <end position="66"/>
    </location>
</feature>
<evidence type="ECO:0000313" key="3">
    <source>
        <dbReference type="Proteomes" id="UP000029736"/>
    </source>
</evidence>
<keyword evidence="1" id="KW-1133">Transmembrane helix</keyword>
<organism evidence="2 3">
    <name type="scientific">Phaeodactylibacter xiamenensis</name>
    <dbReference type="NCBI Taxonomy" id="1524460"/>
    <lineage>
        <taxon>Bacteria</taxon>
        <taxon>Pseudomonadati</taxon>
        <taxon>Bacteroidota</taxon>
        <taxon>Saprospiria</taxon>
        <taxon>Saprospirales</taxon>
        <taxon>Haliscomenobacteraceae</taxon>
        <taxon>Phaeodactylibacter</taxon>
    </lineage>
</organism>
<dbReference type="InterPro" id="IPR032809">
    <property type="entry name" value="Put_HupE_UreJ"/>
</dbReference>
<gene>
    <name evidence="2" type="ORF">IX84_02110</name>
</gene>
<proteinExistence type="predicted"/>
<protein>
    <submittedName>
        <fullName evidence="2">HupE / UreJ protein</fullName>
    </submittedName>
</protein>
<feature type="transmembrane region" description="Helical" evidence="1">
    <location>
        <begin position="111"/>
        <end position="132"/>
    </location>
</feature>
<keyword evidence="1" id="KW-0472">Membrane</keyword>
<reference evidence="2 3" key="1">
    <citation type="journal article" date="2014" name="Int. J. Syst. Evol. Microbiol.">
        <title>Phaeodactylibacter xiamenensis gen. nov., sp. nov., a member of the family Saprospiraceae isolated from the marine alga Phaeodactylum tricornutum.</title>
        <authorList>
            <person name="Chen Z.Jr."/>
            <person name="Lei X."/>
            <person name="Lai Q."/>
            <person name="Li Y."/>
            <person name="Zhang B."/>
            <person name="Zhang J."/>
            <person name="Zhang H."/>
            <person name="Yang L."/>
            <person name="Zheng W."/>
            <person name="Tian Y."/>
            <person name="Yu Z."/>
            <person name="Xu H.Jr."/>
            <person name="Zheng T."/>
        </authorList>
    </citation>
    <scope>NUCLEOTIDE SEQUENCE [LARGE SCALE GENOMIC DNA]</scope>
    <source>
        <strain evidence="2 3">KD52</strain>
    </source>
</reference>
<evidence type="ECO:0000313" key="2">
    <source>
        <dbReference type="EMBL" id="KGE89588.1"/>
    </source>
</evidence>
<dbReference type="Proteomes" id="UP000029736">
    <property type="component" value="Unassembled WGS sequence"/>
</dbReference>
<dbReference type="STRING" id="1524460.IX84_02110"/>